<feature type="compositionally biased region" description="Polar residues" evidence="1">
    <location>
        <begin position="279"/>
        <end position="319"/>
    </location>
</feature>
<organism evidence="2 3">
    <name type="scientific">Physocladia obscura</name>
    <dbReference type="NCBI Taxonomy" id="109957"/>
    <lineage>
        <taxon>Eukaryota</taxon>
        <taxon>Fungi</taxon>
        <taxon>Fungi incertae sedis</taxon>
        <taxon>Chytridiomycota</taxon>
        <taxon>Chytridiomycota incertae sedis</taxon>
        <taxon>Chytridiomycetes</taxon>
        <taxon>Chytridiales</taxon>
        <taxon>Chytriomycetaceae</taxon>
        <taxon>Physocladia</taxon>
    </lineage>
</organism>
<proteinExistence type="predicted"/>
<gene>
    <name evidence="2" type="ORF">HK100_007307</name>
</gene>
<feature type="non-terminal residue" evidence="2">
    <location>
        <position position="392"/>
    </location>
</feature>
<name>A0AAD5SPI8_9FUNG</name>
<feature type="region of interest" description="Disordered" evidence="1">
    <location>
        <begin position="266"/>
        <end position="321"/>
    </location>
</feature>
<reference evidence="2" key="1">
    <citation type="submission" date="2020-05" db="EMBL/GenBank/DDBJ databases">
        <title>Phylogenomic resolution of chytrid fungi.</title>
        <authorList>
            <person name="Stajich J.E."/>
            <person name="Amses K."/>
            <person name="Simmons R."/>
            <person name="Seto K."/>
            <person name="Myers J."/>
            <person name="Bonds A."/>
            <person name="Quandt C.A."/>
            <person name="Barry K."/>
            <person name="Liu P."/>
            <person name="Grigoriev I."/>
            <person name="Longcore J.E."/>
            <person name="James T.Y."/>
        </authorList>
    </citation>
    <scope>NUCLEOTIDE SEQUENCE</scope>
    <source>
        <strain evidence="2">JEL0513</strain>
    </source>
</reference>
<feature type="compositionally biased region" description="Basic and acidic residues" evidence="1">
    <location>
        <begin position="63"/>
        <end position="79"/>
    </location>
</feature>
<keyword evidence="3" id="KW-1185">Reference proteome</keyword>
<protein>
    <submittedName>
        <fullName evidence="2">Uncharacterized protein</fullName>
    </submittedName>
</protein>
<dbReference type="Proteomes" id="UP001211907">
    <property type="component" value="Unassembled WGS sequence"/>
</dbReference>
<evidence type="ECO:0000313" key="3">
    <source>
        <dbReference type="Proteomes" id="UP001211907"/>
    </source>
</evidence>
<evidence type="ECO:0000256" key="1">
    <source>
        <dbReference type="SAM" id="MobiDB-lite"/>
    </source>
</evidence>
<dbReference type="EMBL" id="JADGJH010003432">
    <property type="protein sequence ID" value="KAJ3090971.1"/>
    <property type="molecule type" value="Genomic_DNA"/>
</dbReference>
<sequence length="392" mass="42667">MKQGKQDRTINEGTEEETIGAGIGGIHSSTALVSNLVDSELVEQSTQQATAATVTTTTTTEGVQHEEENLHEEEHEHEQQYLGQAARAGQPPYAPLLGFAETGSTGIHLSFAITTATTTRGRTRRNSQQEIEADFEGDLVLIERGGARVGGELGGAGELAIRLGDKEDERETSALAVLAARVTARLIAQHHQPLHARLLSQQLWTASLRDLQRFATRLLAPPHVTPASPFVVMHALLLVHRILTLAVAVTPVESFAVTTRNHVMPTHSHVTVREEPSIANPTNQPQPANRLGNPTPTSHQRIPQTPNQSTNQPIHQQPVNLPPSLHSPTNLLLGGLILADHYLNDSPARTSVFVPFHNSLSNNSQNYYHARTIKHDALKCLAYNVGVGEREF</sequence>
<comment type="caution">
    <text evidence="2">The sequence shown here is derived from an EMBL/GenBank/DDBJ whole genome shotgun (WGS) entry which is preliminary data.</text>
</comment>
<accession>A0AAD5SPI8</accession>
<evidence type="ECO:0000313" key="2">
    <source>
        <dbReference type="EMBL" id="KAJ3090971.1"/>
    </source>
</evidence>
<feature type="region of interest" description="Disordered" evidence="1">
    <location>
        <begin position="47"/>
        <end position="86"/>
    </location>
</feature>
<dbReference type="AlphaFoldDB" id="A0AAD5SPI8"/>
<feature type="compositionally biased region" description="Low complexity" evidence="1">
    <location>
        <begin position="47"/>
        <end position="62"/>
    </location>
</feature>